<dbReference type="Gene3D" id="3.40.50.1820">
    <property type="entry name" value="alpha/beta hydrolase"/>
    <property type="match status" value="1"/>
</dbReference>
<feature type="region of interest" description="Disordered" evidence="2">
    <location>
        <begin position="64"/>
        <end position="205"/>
    </location>
</feature>
<evidence type="ECO:0000313" key="4">
    <source>
        <dbReference type="EMBL" id="CZS94511.1"/>
    </source>
</evidence>
<name>A0A1E1K925_9HELO</name>
<feature type="domain" description="Phospholipase/carboxylesterase/thioesterase" evidence="3">
    <location>
        <begin position="273"/>
        <end position="367"/>
    </location>
</feature>
<evidence type="ECO:0000256" key="1">
    <source>
        <dbReference type="ARBA" id="ARBA00006499"/>
    </source>
</evidence>
<dbReference type="InParanoid" id="A0A1E1K925"/>
<dbReference type="InterPro" id="IPR003140">
    <property type="entry name" value="PLipase/COase/thioEstase"/>
</dbReference>
<protein>
    <recommendedName>
        <fullName evidence="3">Phospholipase/carboxylesterase/thioesterase domain-containing protein</fullName>
    </recommendedName>
</protein>
<evidence type="ECO:0000256" key="2">
    <source>
        <dbReference type="SAM" id="MobiDB-lite"/>
    </source>
</evidence>
<dbReference type="PANTHER" id="PTHR10655:SF63">
    <property type="entry name" value="PHOSPHOLIPASE_CARBOXYLESTERASE_THIOESTERASE DOMAIN-CONTAINING PROTEIN"/>
    <property type="match status" value="1"/>
</dbReference>
<keyword evidence="5" id="KW-1185">Reference proteome</keyword>
<feature type="compositionally biased region" description="Acidic residues" evidence="2">
    <location>
        <begin position="145"/>
        <end position="189"/>
    </location>
</feature>
<dbReference type="AlphaFoldDB" id="A0A1E1K925"/>
<sequence>MAEDTLPTKGHSQTFRSTPINNRIGYSQYFQAASIDVNTGYSEHIEFASIDEDVPYSEHVEFAPIQPNSSSGFMPEMDSHHPNTGHSQHFEFRPTSHNSLAPAMHGRERLGLGEASGSSEGTNSNTSTPPVNTPETPNPANWPSENEEDDEEDADYEDDVSEDDESEDDESEDDESEDGESEEEDDDDNVPSKETTIIPPAGPEHTHTFIFLHSREDYGSELSRSFFQSTSKSSPGSSLATLFPSMRFVFPTAPLLRSERHAEGLSESSFDKQLEGEEVISQWFDLWDVAEPGVKKGLMRKGLKASIGKIAEIVKEEAEIVGRDNVILGGISQGCATALMALLEGNLKVGAFVGWCGWLPFSREIRNFLFLEPESWEDTTQSFSMHVRRVLERDSTDDEERQLVRGEGPKIHSTPMFFAHSEDDETVPFKLGKEMNRAMNRLGFDARLKSYEDGGHWIHSDHGVDDMAGFLERALGLKREV</sequence>
<dbReference type="EMBL" id="FJUW01000008">
    <property type="protein sequence ID" value="CZS94511.1"/>
    <property type="molecule type" value="Genomic_DNA"/>
</dbReference>
<dbReference type="STRING" id="914237.A0A1E1K925"/>
<dbReference type="PANTHER" id="PTHR10655">
    <property type="entry name" value="LYSOPHOSPHOLIPASE-RELATED"/>
    <property type="match status" value="1"/>
</dbReference>
<dbReference type="Proteomes" id="UP000178129">
    <property type="component" value="Unassembled WGS sequence"/>
</dbReference>
<dbReference type="SUPFAM" id="SSF53474">
    <property type="entry name" value="alpha/beta-Hydrolases"/>
    <property type="match status" value="1"/>
</dbReference>
<dbReference type="GO" id="GO:0008474">
    <property type="term" value="F:palmitoyl-(protein) hydrolase activity"/>
    <property type="evidence" value="ECO:0007669"/>
    <property type="project" value="TreeGrafter"/>
</dbReference>
<dbReference type="GO" id="GO:0052689">
    <property type="term" value="F:carboxylic ester hydrolase activity"/>
    <property type="evidence" value="ECO:0007669"/>
    <property type="project" value="TreeGrafter"/>
</dbReference>
<evidence type="ECO:0000313" key="5">
    <source>
        <dbReference type="Proteomes" id="UP000178129"/>
    </source>
</evidence>
<reference evidence="5" key="1">
    <citation type="submission" date="2016-03" db="EMBL/GenBank/DDBJ databases">
        <authorList>
            <person name="Ploux O."/>
        </authorList>
    </citation>
    <scope>NUCLEOTIDE SEQUENCE [LARGE SCALE GENOMIC DNA]</scope>
    <source>
        <strain evidence="5">UK7</strain>
    </source>
</reference>
<comment type="similarity">
    <text evidence="1">Belongs to the AB hydrolase superfamily. AB hydrolase 2 family.</text>
</comment>
<proteinExistence type="inferred from homology"/>
<comment type="caution">
    <text evidence="4">The sequence shown here is derived from an EMBL/GenBank/DDBJ whole genome shotgun (WGS) entry which is preliminary data.</text>
</comment>
<dbReference type="InterPro" id="IPR029058">
    <property type="entry name" value="AB_hydrolase_fold"/>
</dbReference>
<gene>
    <name evidence="4" type="ORF">RCO7_10062</name>
</gene>
<dbReference type="InterPro" id="IPR050565">
    <property type="entry name" value="LYPA1-2/EST-like"/>
</dbReference>
<accession>A0A1E1K925</accession>
<feature type="compositionally biased region" description="Low complexity" evidence="2">
    <location>
        <begin position="112"/>
        <end position="141"/>
    </location>
</feature>
<evidence type="ECO:0000259" key="3">
    <source>
        <dbReference type="Pfam" id="PF02230"/>
    </source>
</evidence>
<dbReference type="GO" id="GO:0005737">
    <property type="term" value="C:cytoplasm"/>
    <property type="evidence" value="ECO:0007669"/>
    <property type="project" value="TreeGrafter"/>
</dbReference>
<organism evidence="4 5">
    <name type="scientific">Rhynchosporium graminicola</name>
    <dbReference type="NCBI Taxonomy" id="2792576"/>
    <lineage>
        <taxon>Eukaryota</taxon>
        <taxon>Fungi</taxon>
        <taxon>Dikarya</taxon>
        <taxon>Ascomycota</taxon>
        <taxon>Pezizomycotina</taxon>
        <taxon>Leotiomycetes</taxon>
        <taxon>Helotiales</taxon>
        <taxon>Ploettnerulaceae</taxon>
        <taxon>Rhynchosporium</taxon>
    </lineage>
</organism>
<dbReference type="Pfam" id="PF02230">
    <property type="entry name" value="Abhydrolase_2"/>
    <property type="match status" value="1"/>
</dbReference>